<dbReference type="RefSeq" id="WP_118379045.1">
    <property type="nucleotide sequence ID" value="NZ_CABJDQ010000001.1"/>
</dbReference>
<name>A0A415LH58_9FIRM</name>
<dbReference type="GeneID" id="66465649"/>
<dbReference type="SUPFAM" id="SSF47336">
    <property type="entry name" value="ACP-like"/>
    <property type="match status" value="1"/>
</dbReference>
<organism evidence="2 3">
    <name type="scientific">Eubacterium ventriosum</name>
    <dbReference type="NCBI Taxonomy" id="39496"/>
    <lineage>
        <taxon>Bacteria</taxon>
        <taxon>Bacillati</taxon>
        <taxon>Bacillota</taxon>
        <taxon>Clostridia</taxon>
        <taxon>Eubacteriales</taxon>
        <taxon>Eubacteriaceae</taxon>
        <taxon>Eubacterium</taxon>
    </lineage>
</organism>
<dbReference type="EMBL" id="QROT01000001">
    <property type="protein sequence ID" value="RHL47890.1"/>
    <property type="molecule type" value="Genomic_DNA"/>
</dbReference>
<dbReference type="PROSITE" id="PS50075">
    <property type="entry name" value="CARRIER"/>
    <property type="match status" value="1"/>
</dbReference>
<evidence type="ECO:0000259" key="1">
    <source>
        <dbReference type="PROSITE" id="PS50075"/>
    </source>
</evidence>
<feature type="domain" description="Carrier" evidence="1">
    <location>
        <begin position="1"/>
        <end position="77"/>
    </location>
</feature>
<protein>
    <submittedName>
        <fullName evidence="2">Acyl carrier protein</fullName>
    </submittedName>
</protein>
<dbReference type="Gene3D" id="1.10.1200.10">
    <property type="entry name" value="ACP-like"/>
    <property type="match status" value="1"/>
</dbReference>
<evidence type="ECO:0000313" key="3">
    <source>
        <dbReference type="Proteomes" id="UP000283314"/>
    </source>
</evidence>
<proteinExistence type="predicted"/>
<gene>
    <name evidence="2" type="ORF">DW018_00180</name>
</gene>
<dbReference type="Proteomes" id="UP000283314">
    <property type="component" value="Unassembled WGS sequence"/>
</dbReference>
<dbReference type="InterPro" id="IPR036736">
    <property type="entry name" value="ACP-like_sf"/>
</dbReference>
<comment type="caution">
    <text evidence="2">The sequence shown here is derived from an EMBL/GenBank/DDBJ whole genome shotgun (WGS) entry which is preliminary data.</text>
</comment>
<dbReference type="AlphaFoldDB" id="A0A415LH58"/>
<dbReference type="InterPro" id="IPR009081">
    <property type="entry name" value="PP-bd_ACP"/>
</dbReference>
<evidence type="ECO:0000313" key="2">
    <source>
        <dbReference type="EMBL" id="RHL47890.1"/>
    </source>
</evidence>
<accession>A0A415LH58</accession>
<sequence>MKERIIEIIVRHSEMEGVKEYLQNNDDLEPLKINSIDFIKMVVDFETEFDVFFDDDALSYANFLSLEVLCNYINGLIENE</sequence>
<reference evidence="2 3" key="1">
    <citation type="submission" date="2018-08" db="EMBL/GenBank/DDBJ databases">
        <title>A genome reference for cultivated species of the human gut microbiota.</title>
        <authorList>
            <person name="Zou Y."/>
            <person name="Xue W."/>
            <person name="Luo G."/>
        </authorList>
    </citation>
    <scope>NUCLEOTIDE SEQUENCE [LARGE SCALE GENOMIC DNA]</scope>
    <source>
        <strain evidence="2 3">AF37-4</strain>
    </source>
</reference>